<reference evidence="1" key="1">
    <citation type="submission" date="2023-12" db="EMBL/GenBank/DDBJ databases">
        <title>Diversity of Rhizobium in root nodule of phaseolus vulgaris.</title>
        <authorList>
            <person name="Wang H."/>
        </authorList>
    </citation>
    <scope>NUCLEOTIDE SEQUENCE</scope>
    <source>
        <strain evidence="1">MJ31</strain>
    </source>
</reference>
<dbReference type="EMBL" id="JAYESG010000003">
    <property type="protein sequence ID" value="MEA3517014.1"/>
    <property type="molecule type" value="Genomic_DNA"/>
</dbReference>
<protein>
    <submittedName>
        <fullName evidence="1">Transposase domain-containing protein</fullName>
    </submittedName>
</protein>
<evidence type="ECO:0000313" key="1">
    <source>
        <dbReference type="EMBL" id="MEA3517014.1"/>
    </source>
</evidence>
<comment type="caution">
    <text evidence="1">The sequence shown here is derived from an EMBL/GenBank/DDBJ whole genome shotgun (WGS) entry which is preliminary data.</text>
</comment>
<proteinExistence type="predicted"/>
<organism evidence="1 2">
    <name type="scientific">Rhizobium mulingense</name>
    <dbReference type="NCBI Taxonomy" id="3031128"/>
    <lineage>
        <taxon>Bacteria</taxon>
        <taxon>Pseudomonadati</taxon>
        <taxon>Pseudomonadota</taxon>
        <taxon>Alphaproteobacteria</taxon>
        <taxon>Hyphomicrobiales</taxon>
        <taxon>Rhizobiaceae</taxon>
        <taxon>Rhizobium/Agrobacterium group</taxon>
        <taxon>Rhizobium</taxon>
    </lineage>
</organism>
<sequence length="40" mass="4594">QTAKMNNVDPQAWLTQTLERIANGWSSSDLDALMPWNYAR</sequence>
<dbReference type="Proteomes" id="UP001304050">
    <property type="component" value="Unassembled WGS sequence"/>
</dbReference>
<feature type="non-terminal residue" evidence="1">
    <location>
        <position position="1"/>
    </location>
</feature>
<accession>A0ACC6MUG5</accession>
<gene>
    <name evidence="1" type="ORF">U8465_07720</name>
</gene>
<evidence type="ECO:0000313" key="2">
    <source>
        <dbReference type="Proteomes" id="UP001304050"/>
    </source>
</evidence>
<name>A0ACC6MUG5_9HYPH</name>
<keyword evidence="2" id="KW-1185">Reference proteome</keyword>